<dbReference type="Proteomes" id="UP001642409">
    <property type="component" value="Unassembled WGS sequence"/>
</dbReference>
<dbReference type="EMBL" id="CAXDID020000244">
    <property type="protein sequence ID" value="CAL6063099.1"/>
    <property type="molecule type" value="Genomic_DNA"/>
</dbReference>
<evidence type="ECO:0000313" key="3">
    <source>
        <dbReference type="Proteomes" id="UP001642409"/>
    </source>
</evidence>
<name>A0ABP1KJ72_9EUKA</name>
<evidence type="ECO:0000256" key="1">
    <source>
        <dbReference type="SAM" id="MobiDB-lite"/>
    </source>
</evidence>
<sequence length="129" mass="14666">MEIFITKLIYNITYVKIQKKIQIIAPKYQIYVQCSTSDTKAVQYSLQPKIAFLQWFYSHNSPRFTYQNTCLILRTSKLEDKRVIIIVIYNMSEKIQLRSPPGLEGAGARQEGEAQGNAGSGGLRTTADN</sequence>
<comment type="caution">
    <text evidence="2">The sequence shown here is derived from an EMBL/GenBank/DDBJ whole genome shotgun (WGS) entry which is preliminary data.</text>
</comment>
<gene>
    <name evidence="2" type="ORF">HINF_LOCUS50664</name>
</gene>
<accession>A0ABP1KJ72</accession>
<keyword evidence="3" id="KW-1185">Reference proteome</keyword>
<organism evidence="2 3">
    <name type="scientific">Hexamita inflata</name>
    <dbReference type="NCBI Taxonomy" id="28002"/>
    <lineage>
        <taxon>Eukaryota</taxon>
        <taxon>Metamonada</taxon>
        <taxon>Diplomonadida</taxon>
        <taxon>Hexamitidae</taxon>
        <taxon>Hexamitinae</taxon>
        <taxon>Hexamita</taxon>
    </lineage>
</organism>
<evidence type="ECO:0000313" key="2">
    <source>
        <dbReference type="EMBL" id="CAL6063099.1"/>
    </source>
</evidence>
<protein>
    <submittedName>
        <fullName evidence="2">Hypothetical_protein</fullName>
    </submittedName>
</protein>
<proteinExistence type="predicted"/>
<feature type="region of interest" description="Disordered" evidence="1">
    <location>
        <begin position="98"/>
        <end position="129"/>
    </location>
</feature>
<reference evidence="2 3" key="1">
    <citation type="submission" date="2024-07" db="EMBL/GenBank/DDBJ databases">
        <authorList>
            <person name="Akdeniz Z."/>
        </authorList>
    </citation>
    <scope>NUCLEOTIDE SEQUENCE [LARGE SCALE GENOMIC DNA]</scope>
</reference>
<feature type="compositionally biased region" description="Low complexity" evidence="1">
    <location>
        <begin position="102"/>
        <end position="117"/>
    </location>
</feature>